<evidence type="ECO:0000313" key="3">
    <source>
        <dbReference type="WBParaSite" id="ACRNAN_scaffold7084.g19180.t1"/>
    </source>
</evidence>
<name>A0A914EBT2_9BILA</name>
<protein>
    <submittedName>
        <fullName evidence="3">Uncharacterized protein</fullName>
    </submittedName>
</protein>
<reference evidence="3" key="1">
    <citation type="submission" date="2022-11" db="UniProtKB">
        <authorList>
            <consortium name="WormBaseParasite"/>
        </authorList>
    </citation>
    <scope>IDENTIFICATION</scope>
</reference>
<dbReference type="AlphaFoldDB" id="A0A914EBT2"/>
<sequence>MRISIDGDSKLLILLFGDSKLFGDSHPRCFKNSTIPLEYAANKTAWMTSYLDAGQELATAENQSLAELMDTQGPPKREEEAEREERGPSESHNQLSMPHSIQLPEFL</sequence>
<evidence type="ECO:0000256" key="1">
    <source>
        <dbReference type="SAM" id="MobiDB-lite"/>
    </source>
</evidence>
<feature type="compositionally biased region" description="Basic and acidic residues" evidence="1">
    <location>
        <begin position="75"/>
        <end position="89"/>
    </location>
</feature>
<dbReference type="WBParaSite" id="ACRNAN_scaffold7084.g19180.t1">
    <property type="protein sequence ID" value="ACRNAN_scaffold7084.g19180.t1"/>
    <property type="gene ID" value="ACRNAN_scaffold7084.g19180"/>
</dbReference>
<feature type="compositionally biased region" description="Polar residues" evidence="1">
    <location>
        <begin position="90"/>
        <end position="99"/>
    </location>
</feature>
<dbReference type="Proteomes" id="UP000887540">
    <property type="component" value="Unplaced"/>
</dbReference>
<organism evidence="2 3">
    <name type="scientific">Acrobeloides nanus</name>
    <dbReference type="NCBI Taxonomy" id="290746"/>
    <lineage>
        <taxon>Eukaryota</taxon>
        <taxon>Metazoa</taxon>
        <taxon>Ecdysozoa</taxon>
        <taxon>Nematoda</taxon>
        <taxon>Chromadorea</taxon>
        <taxon>Rhabditida</taxon>
        <taxon>Tylenchina</taxon>
        <taxon>Cephalobomorpha</taxon>
        <taxon>Cephaloboidea</taxon>
        <taxon>Cephalobidae</taxon>
        <taxon>Acrobeloides</taxon>
    </lineage>
</organism>
<evidence type="ECO:0000313" key="2">
    <source>
        <dbReference type="Proteomes" id="UP000887540"/>
    </source>
</evidence>
<accession>A0A914EBT2</accession>
<proteinExistence type="predicted"/>
<keyword evidence="2" id="KW-1185">Reference proteome</keyword>
<feature type="region of interest" description="Disordered" evidence="1">
    <location>
        <begin position="62"/>
        <end position="107"/>
    </location>
</feature>